<feature type="region of interest" description="Disordered" evidence="1">
    <location>
        <begin position="740"/>
        <end position="759"/>
    </location>
</feature>
<dbReference type="KEGG" id="cre:CHLRE_06g257750v5"/>
<dbReference type="AlphaFoldDB" id="A0A2K3DMH9"/>
<protein>
    <submittedName>
        <fullName evidence="2">Uncharacterized protein</fullName>
    </submittedName>
</protein>
<keyword evidence="3" id="KW-1185">Reference proteome</keyword>
<evidence type="ECO:0000313" key="3">
    <source>
        <dbReference type="Proteomes" id="UP000006906"/>
    </source>
</evidence>
<dbReference type="EMBL" id="CM008967">
    <property type="protein sequence ID" value="PNW81728.1"/>
    <property type="molecule type" value="Genomic_DNA"/>
</dbReference>
<dbReference type="InParanoid" id="A0A2K3DMH9"/>
<dbReference type="GeneID" id="66053588"/>
<name>A0A2K3DMH9_CHLRE</name>
<sequence>MLSLCKPRVLRAACASSSPCCAALPVAASGARRGCSSGIVRSSGATAATGGSSSSRAVGSPGVAKRSDSIPPLLEWVTSARMRPVAVQSLLEQHCSPGVLHIVAAAARVAEAEQQEDKGGGGGGTRGSSGIRITSAHLALAALAADGDVDCAAALGVLHHASAGLSLQRCSEILAWRAAEEQLWEERWRRPEEEGHEDGGSSIFSAQALHFLFQSYRWAVFTGCGTVQPCHLLWAMAADPRVSYNPLRQDPLDKWTPVTAAEVREPPLVWLLQQCPETLPRPAAVYEQILGVMQRGMDAAADAAAAAEAGNGSTEQAAGGAAAGSSVSGSSSFGKATALKATAVTDGGNASINADARSGHYGSTTAAAGVRNAHAISGNLDARLGELGGSACDPSELAALLRACRLAGHVPSRKRLQGLDAAFLGSCLACVLRKRTKKFYGSFELWRSVYELAEGFAALGYQPATASRNFVVACRNVDQVSPPPEVAAAAAADVYGRVQWWCRVEAGMSFCYPESRALPSTSFLMESEDDAMTSEGCGLELLLAVADLPPDVLGRSEVLAGVLANSLHHRHTVARPTLSALLLAGELGGRTALAYVLECLAVQAGARGGTRIASRSWESSSSHEPLPANAAAQALRRTFTLPVRAALLQALSEAPPSSFYQELRTALTKSLDLDSSSIHASLGVQQRVAQAYTAADCGVPEGWLQQLASYGDVMRGGSSEGMAEALVAMLAAASSAAAEGAGGRDCGDSGECGDDDPATQEHAISASSIPPQQLLGRLAVMLEDAAAAGDLPPSEALAALRHVHALAEAAEDAEGCFAATRASTAAVLKLGSAPSTPPASLQPLVAAMEEVASEALPLLLLGSRLRQLQALQALLGDDEQQRQQREQPPERRL</sequence>
<dbReference type="OrthoDB" id="560381at2759"/>
<feature type="region of interest" description="Disordered" evidence="1">
    <location>
        <begin position="44"/>
        <end position="67"/>
    </location>
</feature>
<gene>
    <name evidence="2" type="ORF">CHLRE_06g257750v5</name>
</gene>
<dbReference type="Gramene" id="PNW81728">
    <property type="protein sequence ID" value="PNW81728"/>
    <property type="gene ID" value="CHLRE_06g257750v5"/>
</dbReference>
<dbReference type="Proteomes" id="UP000006906">
    <property type="component" value="Chromosome 6"/>
</dbReference>
<organism evidence="2 3">
    <name type="scientific">Chlamydomonas reinhardtii</name>
    <name type="common">Chlamydomonas smithii</name>
    <dbReference type="NCBI Taxonomy" id="3055"/>
    <lineage>
        <taxon>Eukaryota</taxon>
        <taxon>Viridiplantae</taxon>
        <taxon>Chlorophyta</taxon>
        <taxon>core chlorophytes</taxon>
        <taxon>Chlorophyceae</taxon>
        <taxon>CS clade</taxon>
        <taxon>Chlamydomonadales</taxon>
        <taxon>Chlamydomonadaceae</taxon>
        <taxon>Chlamydomonas</taxon>
    </lineage>
</organism>
<accession>A0A2K3DMH9</accession>
<evidence type="ECO:0000313" key="2">
    <source>
        <dbReference type="EMBL" id="PNW81728.1"/>
    </source>
</evidence>
<dbReference type="RefSeq" id="XP_042923438.1">
    <property type="nucleotide sequence ID" value="XM_043062732.1"/>
</dbReference>
<proteinExistence type="predicted"/>
<feature type="compositionally biased region" description="Low complexity" evidence="1">
    <location>
        <begin position="44"/>
        <end position="64"/>
    </location>
</feature>
<reference evidence="2 3" key="1">
    <citation type="journal article" date="2007" name="Science">
        <title>The Chlamydomonas genome reveals the evolution of key animal and plant functions.</title>
        <authorList>
            <person name="Merchant S.S."/>
            <person name="Prochnik S.E."/>
            <person name="Vallon O."/>
            <person name="Harris E.H."/>
            <person name="Karpowicz S.J."/>
            <person name="Witman G.B."/>
            <person name="Terry A."/>
            <person name="Salamov A."/>
            <person name="Fritz-Laylin L.K."/>
            <person name="Marechal-Drouard L."/>
            <person name="Marshall W.F."/>
            <person name="Qu L.H."/>
            <person name="Nelson D.R."/>
            <person name="Sanderfoot A.A."/>
            <person name="Spalding M.H."/>
            <person name="Kapitonov V.V."/>
            <person name="Ren Q."/>
            <person name="Ferris P."/>
            <person name="Lindquist E."/>
            <person name="Shapiro H."/>
            <person name="Lucas S.M."/>
            <person name="Grimwood J."/>
            <person name="Schmutz J."/>
            <person name="Cardol P."/>
            <person name="Cerutti H."/>
            <person name="Chanfreau G."/>
            <person name="Chen C.L."/>
            <person name="Cognat V."/>
            <person name="Croft M.T."/>
            <person name="Dent R."/>
            <person name="Dutcher S."/>
            <person name="Fernandez E."/>
            <person name="Fukuzawa H."/>
            <person name="Gonzalez-Ballester D."/>
            <person name="Gonzalez-Halphen D."/>
            <person name="Hallmann A."/>
            <person name="Hanikenne M."/>
            <person name="Hippler M."/>
            <person name="Inwood W."/>
            <person name="Jabbari K."/>
            <person name="Kalanon M."/>
            <person name="Kuras R."/>
            <person name="Lefebvre P.A."/>
            <person name="Lemaire S.D."/>
            <person name="Lobanov A.V."/>
            <person name="Lohr M."/>
            <person name="Manuell A."/>
            <person name="Meier I."/>
            <person name="Mets L."/>
            <person name="Mittag M."/>
            <person name="Mittelmeier T."/>
            <person name="Moroney J.V."/>
            <person name="Moseley J."/>
            <person name="Napoli C."/>
            <person name="Nedelcu A.M."/>
            <person name="Niyogi K."/>
            <person name="Novoselov S.V."/>
            <person name="Paulsen I.T."/>
            <person name="Pazour G."/>
            <person name="Purton S."/>
            <person name="Ral J.P."/>
            <person name="Riano-Pachon D.M."/>
            <person name="Riekhof W."/>
            <person name="Rymarquis L."/>
            <person name="Schroda M."/>
            <person name="Stern D."/>
            <person name="Umen J."/>
            <person name="Willows R."/>
            <person name="Wilson N."/>
            <person name="Zimmer S.L."/>
            <person name="Allmer J."/>
            <person name="Balk J."/>
            <person name="Bisova K."/>
            <person name="Chen C.J."/>
            <person name="Elias M."/>
            <person name="Gendler K."/>
            <person name="Hauser C."/>
            <person name="Lamb M.R."/>
            <person name="Ledford H."/>
            <person name="Long J.C."/>
            <person name="Minagawa J."/>
            <person name="Page M.D."/>
            <person name="Pan J."/>
            <person name="Pootakham W."/>
            <person name="Roje S."/>
            <person name="Rose A."/>
            <person name="Stahlberg E."/>
            <person name="Terauchi A.M."/>
            <person name="Yang P."/>
            <person name="Ball S."/>
            <person name="Bowler C."/>
            <person name="Dieckmann C.L."/>
            <person name="Gladyshev V.N."/>
            <person name="Green P."/>
            <person name="Jorgensen R."/>
            <person name="Mayfield S."/>
            <person name="Mueller-Roeber B."/>
            <person name="Rajamani S."/>
            <person name="Sayre R.T."/>
            <person name="Brokstein P."/>
            <person name="Dubchak I."/>
            <person name="Goodstein D."/>
            <person name="Hornick L."/>
            <person name="Huang Y.W."/>
            <person name="Jhaveri J."/>
            <person name="Luo Y."/>
            <person name="Martinez D."/>
            <person name="Ngau W.C."/>
            <person name="Otillar B."/>
            <person name="Poliakov A."/>
            <person name="Porter A."/>
            <person name="Szajkowski L."/>
            <person name="Werner G."/>
            <person name="Zhou K."/>
            <person name="Grigoriev I.V."/>
            <person name="Rokhsar D.S."/>
            <person name="Grossman A.R."/>
        </authorList>
    </citation>
    <scope>NUCLEOTIDE SEQUENCE [LARGE SCALE GENOMIC DNA]</scope>
    <source>
        <strain evidence="3">CC-503</strain>
    </source>
</reference>
<evidence type="ECO:0000256" key="1">
    <source>
        <dbReference type="SAM" id="MobiDB-lite"/>
    </source>
</evidence>